<evidence type="ECO:0000313" key="3">
    <source>
        <dbReference type="EMBL" id="VFK60594.1"/>
    </source>
</evidence>
<dbReference type="EMBL" id="CAADFY010000041">
    <property type="protein sequence ID" value="VFK54334.1"/>
    <property type="molecule type" value="Genomic_DNA"/>
</dbReference>
<reference evidence="2" key="1">
    <citation type="submission" date="2019-02" db="EMBL/GenBank/DDBJ databases">
        <authorList>
            <person name="Gruber-Vodicka R. H."/>
            <person name="Seah K. B. B."/>
        </authorList>
    </citation>
    <scope>NUCLEOTIDE SEQUENCE</scope>
    <source>
        <strain evidence="3">BECK_BY1</strain>
        <strain evidence="2">BECK_BY2</strain>
        <strain evidence="1">BECK_BY3</strain>
    </source>
</reference>
<gene>
    <name evidence="3" type="ORF">BECKTUN1418D_GA0071000_11308</name>
    <name evidence="2" type="ORF">BECKTUN1418E_GA0071001_104112</name>
    <name evidence="1" type="ORF">BECKTUN1418F_GA0071002_104112</name>
</gene>
<evidence type="ECO:0000313" key="1">
    <source>
        <dbReference type="EMBL" id="VFK54334.1"/>
    </source>
</evidence>
<proteinExistence type="predicted"/>
<evidence type="ECO:0008006" key="4">
    <source>
        <dbReference type="Google" id="ProtNLM"/>
    </source>
</evidence>
<organism evidence="2">
    <name type="scientific">Candidatus Kentrum sp. TUN</name>
    <dbReference type="NCBI Taxonomy" id="2126343"/>
    <lineage>
        <taxon>Bacteria</taxon>
        <taxon>Pseudomonadati</taxon>
        <taxon>Pseudomonadota</taxon>
        <taxon>Gammaproteobacteria</taxon>
        <taxon>Candidatus Kentrum</taxon>
    </lineage>
</organism>
<evidence type="ECO:0000313" key="2">
    <source>
        <dbReference type="EMBL" id="VFK56398.1"/>
    </source>
</evidence>
<sequence length="88" mass="9648">MQSSIDTRPSHGASILSDFSSDRAFATLITNDNYARAVRLLAFTIFRTLRREALECGAHLLVLYTADVSSRCIDQILDASGVPRGFIA</sequence>
<protein>
    <recommendedName>
        <fullName evidence="4">MEDS: MEthanogen/methylotroph, DcmR Sensory domain</fullName>
    </recommendedName>
</protein>
<accession>A0A450ZRR1</accession>
<dbReference type="AlphaFoldDB" id="A0A450ZRR1"/>
<name>A0A450ZRR1_9GAMM</name>
<dbReference type="EMBL" id="CAADFV010000041">
    <property type="protein sequence ID" value="VFK56398.1"/>
    <property type="molecule type" value="Genomic_DNA"/>
</dbReference>
<dbReference type="EMBL" id="CAADFX010000130">
    <property type="protein sequence ID" value="VFK60594.1"/>
    <property type="molecule type" value="Genomic_DNA"/>
</dbReference>